<accession>A0A8E2DU47</accession>
<dbReference type="EMBL" id="KV722334">
    <property type="protein sequence ID" value="OCH95682.1"/>
    <property type="molecule type" value="Genomic_DNA"/>
</dbReference>
<dbReference type="PANTHER" id="PTHR14614">
    <property type="entry name" value="HEPATOCELLULAR CARCINOMA-ASSOCIATED ANTIGEN"/>
    <property type="match status" value="1"/>
</dbReference>
<dbReference type="GO" id="GO:0008757">
    <property type="term" value="F:S-adenosylmethionine-dependent methyltransferase activity"/>
    <property type="evidence" value="ECO:0007669"/>
    <property type="project" value="UniProtKB-ARBA"/>
</dbReference>
<dbReference type="InterPro" id="IPR019410">
    <property type="entry name" value="Methyltransf_16"/>
</dbReference>
<reference evidence="1 2" key="1">
    <citation type="submission" date="2016-07" db="EMBL/GenBank/DDBJ databases">
        <title>Draft genome of the white-rot fungus Obba rivulosa 3A-2.</title>
        <authorList>
            <consortium name="DOE Joint Genome Institute"/>
            <person name="Miettinen O."/>
            <person name="Riley R."/>
            <person name="Acob R."/>
            <person name="Barry K."/>
            <person name="Cullen D."/>
            <person name="De Vries R."/>
            <person name="Hainaut M."/>
            <person name="Hatakka A."/>
            <person name="Henrissat B."/>
            <person name="Hilden K."/>
            <person name="Kuo R."/>
            <person name="Labutti K."/>
            <person name="Lipzen A."/>
            <person name="Makela M.R."/>
            <person name="Sandor L."/>
            <person name="Spatafora J.W."/>
            <person name="Grigoriev I.V."/>
            <person name="Hibbett D.S."/>
        </authorList>
    </citation>
    <scope>NUCLEOTIDE SEQUENCE [LARGE SCALE GENOMIC DNA]</scope>
    <source>
        <strain evidence="1 2">3A-2</strain>
    </source>
</reference>
<dbReference type="Proteomes" id="UP000250043">
    <property type="component" value="Unassembled WGS sequence"/>
</dbReference>
<dbReference type="PANTHER" id="PTHR14614:SF130">
    <property type="entry name" value="PROTEIN-LYSINE N-METHYLTRANSFERASE EEF2KMT"/>
    <property type="match status" value="1"/>
</dbReference>
<proteinExistence type="predicted"/>
<dbReference type="CDD" id="cd02440">
    <property type="entry name" value="AdoMet_MTases"/>
    <property type="match status" value="1"/>
</dbReference>
<name>A0A8E2DU47_9APHY</name>
<evidence type="ECO:0000313" key="1">
    <source>
        <dbReference type="EMBL" id="OCH95682.1"/>
    </source>
</evidence>
<protein>
    <submittedName>
        <fullName evidence="1">Uncharacterized protein</fullName>
    </submittedName>
</protein>
<dbReference type="AlphaFoldDB" id="A0A8E2DU47"/>
<gene>
    <name evidence="1" type="ORF">OBBRIDRAFT_871167</name>
</gene>
<keyword evidence="2" id="KW-1185">Reference proteome</keyword>
<dbReference type="SUPFAM" id="SSF53335">
    <property type="entry name" value="S-adenosyl-L-methionine-dependent methyltransferases"/>
    <property type="match status" value="1"/>
</dbReference>
<evidence type="ECO:0000313" key="2">
    <source>
        <dbReference type="Proteomes" id="UP000250043"/>
    </source>
</evidence>
<dbReference type="InterPro" id="IPR029063">
    <property type="entry name" value="SAM-dependent_MTases_sf"/>
</dbReference>
<dbReference type="OrthoDB" id="194386at2759"/>
<dbReference type="Gene3D" id="3.40.50.150">
    <property type="entry name" value="Vaccinia Virus protein VP39"/>
    <property type="match status" value="1"/>
</dbReference>
<sequence>MQYPPEPLFDVLRAYAALYPPRLLQFPREFKFHQVHNFLVDSILLNRHFQEYPPSAQYQASFWKWAIDRLENYGEEDIELDERLYAHHIALMTEASSGASIGLAPPPESYVTYMWKAGELANGAVYPGYESATLLESRTMIESGTTGYRTWTASLSLAQYLTAYPELVQGKRVLELGSGSGFLGIAISALQSQPDLSDAQFAALWLTDLTEDVLQRCSRNITLPCNTSSRHPNVHCRLLDWSDALDSAKDSAVKEFLHEANPDVIIGADLVYEPSVIPALVGMLRSGIETPTSKNIVAYIALTVRNQDTYNKFLGEAERCLVVEELTIPTPGDGLLTPDAEFGKSETRPEVKILKIRRNTVTLQ</sequence>
<organism evidence="1 2">
    <name type="scientific">Obba rivulosa</name>
    <dbReference type="NCBI Taxonomy" id="1052685"/>
    <lineage>
        <taxon>Eukaryota</taxon>
        <taxon>Fungi</taxon>
        <taxon>Dikarya</taxon>
        <taxon>Basidiomycota</taxon>
        <taxon>Agaricomycotina</taxon>
        <taxon>Agaricomycetes</taxon>
        <taxon>Polyporales</taxon>
        <taxon>Gelatoporiaceae</taxon>
        <taxon>Obba</taxon>
    </lineage>
</organism>
<dbReference type="Pfam" id="PF10294">
    <property type="entry name" value="Methyltransf_16"/>
    <property type="match status" value="1"/>
</dbReference>